<evidence type="ECO:0000313" key="1">
    <source>
        <dbReference type="EMBL" id="GLR18576.1"/>
    </source>
</evidence>
<dbReference type="Pfam" id="PF26421">
    <property type="entry name" value="Avidin_like"/>
    <property type="match status" value="1"/>
</dbReference>
<dbReference type="AlphaFoldDB" id="A0AA37STI9"/>
<dbReference type="RefSeq" id="WP_235294300.1">
    <property type="nucleotide sequence ID" value="NZ_BSOH01000021.1"/>
</dbReference>
<reference evidence="1" key="2">
    <citation type="submission" date="2023-01" db="EMBL/GenBank/DDBJ databases">
        <title>Draft genome sequence of Portibacter lacus strain NBRC 108769.</title>
        <authorList>
            <person name="Sun Q."/>
            <person name="Mori K."/>
        </authorList>
    </citation>
    <scope>NUCLEOTIDE SEQUENCE</scope>
    <source>
        <strain evidence="1">NBRC 108769</strain>
    </source>
</reference>
<gene>
    <name evidence="1" type="ORF">GCM10007940_31920</name>
</gene>
<reference evidence="1" key="1">
    <citation type="journal article" date="2014" name="Int. J. Syst. Evol. Microbiol.">
        <title>Complete genome sequence of Corynebacterium casei LMG S-19264T (=DSM 44701T), isolated from a smear-ripened cheese.</title>
        <authorList>
            <consortium name="US DOE Joint Genome Institute (JGI-PGF)"/>
            <person name="Walter F."/>
            <person name="Albersmeier A."/>
            <person name="Kalinowski J."/>
            <person name="Ruckert C."/>
        </authorList>
    </citation>
    <scope>NUCLEOTIDE SEQUENCE</scope>
    <source>
        <strain evidence="1">NBRC 108769</strain>
    </source>
</reference>
<evidence type="ECO:0000313" key="2">
    <source>
        <dbReference type="Proteomes" id="UP001156666"/>
    </source>
</evidence>
<dbReference type="InterPro" id="IPR058595">
    <property type="entry name" value="Avidin-like"/>
</dbReference>
<protein>
    <recommendedName>
        <fullName evidence="3">N-acetylglutamate synthase</fullName>
    </recommendedName>
</protein>
<proteinExistence type="predicted"/>
<accession>A0AA37STI9</accession>
<sequence>MVNYNQRKFRPATVSDNGEVSQEVIFEYFQEGQIVTSSYAGGSIAKGQLIGLVDKEGNIDMRYHQILHSSVIQTGICFSKPEVLEDGRIRLHETWQWTSGNFSKGTSIIEEI</sequence>
<keyword evidence="2" id="KW-1185">Reference proteome</keyword>
<dbReference type="Proteomes" id="UP001156666">
    <property type="component" value="Unassembled WGS sequence"/>
</dbReference>
<name>A0AA37STI9_9BACT</name>
<organism evidence="1 2">
    <name type="scientific">Portibacter lacus</name>
    <dbReference type="NCBI Taxonomy" id="1099794"/>
    <lineage>
        <taxon>Bacteria</taxon>
        <taxon>Pseudomonadati</taxon>
        <taxon>Bacteroidota</taxon>
        <taxon>Saprospiria</taxon>
        <taxon>Saprospirales</taxon>
        <taxon>Haliscomenobacteraceae</taxon>
        <taxon>Portibacter</taxon>
    </lineage>
</organism>
<comment type="caution">
    <text evidence="1">The sequence shown here is derived from an EMBL/GenBank/DDBJ whole genome shotgun (WGS) entry which is preliminary data.</text>
</comment>
<evidence type="ECO:0008006" key="3">
    <source>
        <dbReference type="Google" id="ProtNLM"/>
    </source>
</evidence>
<dbReference type="EMBL" id="BSOH01000021">
    <property type="protein sequence ID" value="GLR18576.1"/>
    <property type="molecule type" value="Genomic_DNA"/>
</dbReference>